<sequence length="148" mass="16404">MVSRLASRIPSSGAGIPKLSPAEKLVEKLAEKPASAYIEHDRAGSTKVDATATVLEAGVVEYGDLEMDGTESFESVDLLLRRERDADMCDSWRSLPSSDISEESTSWLSIELYRSWVRQRDDDLDRLTERSETAGYLCVWSMVAAEIA</sequence>
<evidence type="ECO:0000313" key="2">
    <source>
        <dbReference type="Proteomes" id="UP000664169"/>
    </source>
</evidence>
<dbReference type="Proteomes" id="UP000664169">
    <property type="component" value="Unassembled WGS sequence"/>
</dbReference>
<dbReference type="EMBL" id="CAJPDQ010000011">
    <property type="protein sequence ID" value="CAF9916267.1"/>
    <property type="molecule type" value="Genomic_DNA"/>
</dbReference>
<reference evidence="1" key="1">
    <citation type="submission" date="2021-03" db="EMBL/GenBank/DDBJ databases">
        <authorList>
            <person name="Tagirdzhanova G."/>
        </authorList>
    </citation>
    <scope>NUCLEOTIDE SEQUENCE</scope>
</reference>
<keyword evidence="2" id="KW-1185">Reference proteome</keyword>
<dbReference type="AlphaFoldDB" id="A0A8H3I625"/>
<name>A0A8H3I625_9LECA</name>
<organism evidence="1 2">
    <name type="scientific">Gomphillus americanus</name>
    <dbReference type="NCBI Taxonomy" id="1940652"/>
    <lineage>
        <taxon>Eukaryota</taxon>
        <taxon>Fungi</taxon>
        <taxon>Dikarya</taxon>
        <taxon>Ascomycota</taxon>
        <taxon>Pezizomycotina</taxon>
        <taxon>Lecanoromycetes</taxon>
        <taxon>OSLEUM clade</taxon>
        <taxon>Ostropomycetidae</taxon>
        <taxon>Ostropales</taxon>
        <taxon>Graphidaceae</taxon>
        <taxon>Gomphilloideae</taxon>
        <taxon>Gomphillus</taxon>
    </lineage>
</organism>
<proteinExistence type="predicted"/>
<accession>A0A8H3I625</accession>
<evidence type="ECO:0000313" key="1">
    <source>
        <dbReference type="EMBL" id="CAF9916267.1"/>
    </source>
</evidence>
<comment type="caution">
    <text evidence="1">The sequence shown here is derived from an EMBL/GenBank/DDBJ whole genome shotgun (WGS) entry which is preliminary data.</text>
</comment>
<gene>
    <name evidence="1" type="ORF">GOMPHAMPRED_000943</name>
</gene>
<protein>
    <submittedName>
        <fullName evidence="1">Uncharacterized protein</fullName>
    </submittedName>
</protein>